<accession>A0A9E7GSD2</accession>
<evidence type="ECO:0000313" key="11">
    <source>
        <dbReference type="Proteomes" id="UP001055439"/>
    </source>
</evidence>
<dbReference type="SMART" id="SM01206">
    <property type="entry name" value="Fibrillarin"/>
    <property type="match status" value="1"/>
</dbReference>
<dbReference type="EMBL" id="CP097509">
    <property type="protein sequence ID" value="URE17229.1"/>
    <property type="molecule type" value="Genomic_DNA"/>
</dbReference>
<dbReference type="InterPro" id="IPR000692">
    <property type="entry name" value="Fibrillarin"/>
</dbReference>
<dbReference type="Gene3D" id="3.40.50.150">
    <property type="entry name" value="Vaccinia Virus protein VP39"/>
    <property type="match status" value="1"/>
</dbReference>
<evidence type="ECO:0000256" key="9">
    <source>
        <dbReference type="SAM" id="MobiDB-lite"/>
    </source>
</evidence>
<dbReference type="InterPro" id="IPR029063">
    <property type="entry name" value="SAM-dependent_MTases_sf"/>
</dbReference>
<dbReference type="GO" id="GO:0003723">
    <property type="term" value="F:RNA binding"/>
    <property type="evidence" value="ECO:0007669"/>
    <property type="project" value="UniProtKB-KW"/>
</dbReference>
<dbReference type="GO" id="GO:0008649">
    <property type="term" value="F:rRNA methyltransferase activity"/>
    <property type="evidence" value="ECO:0007669"/>
    <property type="project" value="TreeGrafter"/>
</dbReference>
<evidence type="ECO:0000256" key="5">
    <source>
        <dbReference type="ARBA" id="ARBA00022679"/>
    </source>
</evidence>
<comment type="similarity">
    <text evidence="1">Belongs to the methyltransferase superfamily. Fibrillarin family.</text>
</comment>
<evidence type="ECO:0000256" key="1">
    <source>
        <dbReference type="ARBA" id="ARBA00010632"/>
    </source>
</evidence>
<dbReference type="GO" id="GO:0031428">
    <property type="term" value="C:box C/D methylation guide snoRNP complex"/>
    <property type="evidence" value="ECO:0007669"/>
    <property type="project" value="TreeGrafter"/>
</dbReference>
<evidence type="ECO:0000256" key="7">
    <source>
        <dbReference type="ARBA" id="ARBA00032245"/>
    </source>
</evidence>
<keyword evidence="5" id="KW-0808">Transferase</keyword>
<sequence>MTDRSTGYRLRRRSVDPETRREEDARRSETAEEWAVTLRWWFDGFSTLKREEGEKVNVRVHVDRRWVVVEDWEQQRVVKGRGPLPVVTHHWMVGWTVAPAAGPTLKPCTPWGRGPVGPATRKWATVNAITRVAWPHQWVPLDPLDGIRVMARILALNASYFLKNGGHFVISIKANCIDSTVPAEAVFAQEVKKLQAEQFKPSEQVTL</sequence>
<evidence type="ECO:0000256" key="3">
    <source>
        <dbReference type="ARBA" id="ARBA00022552"/>
    </source>
</evidence>
<proteinExistence type="inferred from homology"/>
<dbReference type="PRINTS" id="PR00052">
    <property type="entry name" value="FIBRILLARIN"/>
</dbReference>
<comment type="catalytic activity">
    <reaction evidence="8">
        <text>L-glutaminyl-[histone H2A] + S-adenosyl-L-methionine = N(5)-methyl-L-glutaminyl-[histone H2A] + S-adenosyl-L-homocysteine + H(+)</text>
        <dbReference type="Rhea" id="RHEA:50904"/>
        <dbReference type="Rhea" id="RHEA-COMP:12837"/>
        <dbReference type="Rhea" id="RHEA-COMP:12839"/>
        <dbReference type="ChEBI" id="CHEBI:15378"/>
        <dbReference type="ChEBI" id="CHEBI:30011"/>
        <dbReference type="ChEBI" id="CHEBI:57856"/>
        <dbReference type="ChEBI" id="CHEBI:59789"/>
        <dbReference type="ChEBI" id="CHEBI:61891"/>
    </reaction>
</comment>
<dbReference type="GO" id="GO:0032040">
    <property type="term" value="C:small-subunit processome"/>
    <property type="evidence" value="ECO:0007669"/>
    <property type="project" value="TreeGrafter"/>
</dbReference>
<evidence type="ECO:0000256" key="2">
    <source>
        <dbReference type="ARBA" id="ARBA00015190"/>
    </source>
</evidence>
<evidence type="ECO:0000256" key="4">
    <source>
        <dbReference type="ARBA" id="ARBA00022603"/>
    </source>
</evidence>
<dbReference type="Proteomes" id="UP001055439">
    <property type="component" value="Chromosome 7"/>
</dbReference>
<keyword evidence="6" id="KW-0694">RNA-binding</keyword>
<dbReference type="GO" id="GO:0016787">
    <property type="term" value="F:hydrolase activity"/>
    <property type="evidence" value="ECO:0007669"/>
    <property type="project" value="UniProtKB-KW"/>
</dbReference>
<dbReference type="SUPFAM" id="SSF53335">
    <property type="entry name" value="S-adenosyl-L-methionine-dependent methyltransferases"/>
    <property type="match status" value="1"/>
</dbReference>
<feature type="region of interest" description="Disordered" evidence="9">
    <location>
        <begin position="1"/>
        <end position="28"/>
    </location>
</feature>
<organism evidence="10 11">
    <name type="scientific">Musa troglodytarum</name>
    <name type="common">fe'i banana</name>
    <dbReference type="NCBI Taxonomy" id="320322"/>
    <lineage>
        <taxon>Eukaryota</taxon>
        <taxon>Viridiplantae</taxon>
        <taxon>Streptophyta</taxon>
        <taxon>Embryophyta</taxon>
        <taxon>Tracheophyta</taxon>
        <taxon>Spermatophyta</taxon>
        <taxon>Magnoliopsida</taxon>
        <taxon>Liliopsida</taxon>
        <taxon>Zingiberales</taxon>
        <taxon>Musaceae</taxon>
        <taxon>Musa</taxon>
    </lineage>
</organism>
<dbReference type="OrthoDB" id="1924260at2759"/>
<evidence type="ECO:0000256" key="6">
    <source>
        <dbReference type="ARBA" id="ARBA00022884"/>
    </source>
</evidence>
<keyword evidence="11" id="KW-1185">Reference proteome</keyword>
<reference evidence="10" key="1">
    <citation type="submission" date="2022-05" db="EMBL/GenBank/DDBJ databases">
        <title>The Musa troglodytarum L. genome provides insights into the mechanism of non-climacteric behaviour and enrichment of carotenoids.</title>
        <authorList>
            <person name="Wang J."/>
        </authorList>
    </citation>
    <scope>NUCLEOTIDE SEQUENCE</scope>
    <source>
        <tissue evidence="10">Leaf</tissue>
    </source>
</reference>
<dbReference type="AlphaFoldDB" id="A0A9E7GSD2"/>
<evidence type="ECO:0000313" key="10">
    <source>
        <dbReference type="EMBL" id="URE17229.1"/>
    </source>
</evidence>
<keyword evidence="3" id="KW-0698">rRNA processing</keyword>
<dbReference type="GO" id="GO:0000494">
    <property type="term" value="P:box C/D sno(s)RNA 3'-end processing"/>
    <property type="evidence" value="ECO:0007669"/>
    <property type="project" value="TreeGrafter"/>
</dbReference>
<dbReference type="PANTHER" id="PTHR10335:SF17">
    <property type="entry name" value="FIBRILLARIN"/>
    <property type="match status" value="1"/>
</dbReference>
<dbReference type="Pfam" id="PF01269">
    <property type="entry name" value="Fibrillarin"/>
    <property type="match status" value="1"/>
</dbReference>
<name>A0A9E7GSD2_9LILI</name>
<evidence type="ECO:0000256" key="8">
    <source>
        <dbReference type="ARBA" id="ARBA00047568"/>
    </source>
</evidence>
<keyword evidence="10" id="KW-0378">Hydrolase</keyword>
<gene>
    <name evidence="10" type="ORF">MUK42_04724</name>
</gene>
<dbReference type="GO" id="GO:1990259">
    <property type="term" value="F:histone H2AQ104 methyltransferase activity"/>
    <property type="evidence" value="ECO:0007669"/>
    <property type="project" value="TreeGrafter"/>
</dbReference>
<feature type="compositionally biased region" description="Basic and acidic residues" evidence="9">
    <location>
        <begin position="13"/>
        <end position="28"/>
    </location>
</feature>
<protein>
    <recommendedName>
        <fullName evidence="2">rRNA 2'-O-methyltransferase fibrillarin</fullName>
    </recommendedName>
    <alternativeName>
        <fullName evidence="7">Histone-glutamine methyltransferase</fullName>
    </alternativeName>
</protein>
<dbReference type="PANTHER" id="PTHR10335">
    <property type="entry name" value="RRNA 2-O-METHYLTRANSFERASE FIBRILLARIN"/>
    <property type="match status" value="1"/>
</dbReference>
<keyword evidence="4" id="KW-0489">Methyltransferase</keyword>